<name>A0A412AYR2_9FIRM</name>
<evidence type="ECO:0000313" key="2">
    <source>
        <dbReference type="Proteomes" id="UP000284751"/>
    </source>
</evidence>
<accession>A0A412AYR2</accession>
<reference evidence="1 2" key="1">
    <citation type="submission" date="2018-08" db="EMBL/GenBank/DDBJ databases">
        <title>A genome reference for cultivated species of the human gut microbiota.</title>
        <authorList>
            <person name="Zou Y."/>
            <person name="Xue W."/>
            <person name="Luo G."/>
        </authorList>
    </citation>
    <scope>NUCLEOTIDE SEQUENCE [LARGE SCALE GENOMIC DNA]</scope>
    <source>
        <strain evidence="1 2">AF28-26</strain>
    </source>
</reference>
<gene>
    <name evidence="1" type="ORF">DWY99_04480</name>
</gene>
<sequence length="62" mass="7310">MKKNKKNNDRWQGYMPADCDCKYCVYYGGKKNGNVICLADTCVCSDEIRHAKQAYRRERKNK</sequence>
<protein>
    <submittedName>
        <fullName evidence="1">Uncharacterized protein</fullName>
    </submittedName>
</protein>
<proteinExistence type="predicted"/>
<evidence type="ECO:0000313" key="1">
    <source>
        <dbReference type="EMBL" id="RGQ42457.1"/>
    </source>
</evidence>
<organism evidence="1 2">
    <name type="scientific">[Clostridium] leptum</name>
    <dbReference type="NCBI Taxonomy" id="1535"/>
    <lineage>
        <taxon>Bacteria</taxon>
        <taxon>Bacillati</taxon>
        <taxon>Bacillota</taxon>
        <taxon>Clostridia</taxon>
        <taxon>Eubacteriales</taxon>
        <taxon>Oscillospiraceae</taxon>
        <taxon>Oscillospiraceae incertae sedis</taxon>
    </lineage>
</organism>
<comment type="caution">
    <text evidence="1">The sequence shown here is derived from an EMBL/GenBank/DDBJ whole genome shotgun (WGS) entry which is preliminary data.</text>
</comment>
<dbReference type="EMBL" id="QRTC01000011">
    <property type="protein sequence ID" value="RGQ42457.1"/>
    <property type="molecule type" value="Genomic_DNA"/>
</dbReference>
<dbReference type="AlphaFoldDB" id="A0A412AYR2"/>
<dbReference type="Proteomes" id="UP000284751">
    <property type="component" value="Unassembled WGS sequence"/>
</dbReference>